<dbReference type="Gene3D" id="2.130.10.10">
    <property type="entry name" value="YVTN repeat-like/Quinoprotein amine dehydrogenase"/>
    <property type="match status" value="1"/>
</dbReference>
<feature type="compositionally biased region" description="Low complexity" evidence="1">
    <location>
        <begin position="432"/>
        <end position="446"/>
    </location>
</feature>
<reference evidence="2" key="1">
    <citation type="submission" date="2023-01" db="EMBL/GenBank/DDBJ databases">
        <title>Metagenome sequencing of chrysophaentin producing Chrysophaeum taylorii.</title>
        <authorList>
            <person name="Davison J."/>
            <person name="Bewley C."/>
        </authorList>
    </citation>
    <scope>NUCLEOTIDE SEQUENCE</scope>
    <source>
        <strain evidence="2">NIES-1699</strain>
    </source>
</reference>
<dbReference type="SUPFAM" id="SSF50978">
    <property type="entry name" value="WD40 repeat-like"/>
    <property type="match status" value="1"/>
</dbReference>
<dbReference type="GO" id="GO:0080008">
    <property type="term" value="C:Cul4-RING E3 ubiquitin ligase complex"/>
    <property type="evidence" value="ECO:0007669"/>
    <property type="project" value="TreeGrafter"/>
</dbReference>
<feature type="compositionally biased region" description="Low complexity" evidence="1">
    <location>
        <begin position="530"/>
        <end position="539"/>
    </location>
</feature>
<comment type="caution">
    <text evidence="2">The sequence shown here is derived from an EMBL/GenBank/DDBJ whole genome shotgun (WGS) entry which is preliminary data.</text>
</comment>
<organism evidence="2 3">
    <name type="scientific">Chrysophaeum taylorii</name>
    <dbReference type="NCBI Taxonomy" id="2483200"/>
    <lineage>
        <taxon>Eukaryota</taxon>
        <taxon>Sar</taxon>
        <taxon>Stramenopiles</taxon>
        <taxon>Ochrophyta</taxon>
        <taxon>Pelagophyceae</taxon>
        <taxon>Pelagomonadales</taxon>
        <taxon>Pelagomonadaceae</taxon>
        <taxon>Chrysophaeum</taxon>
    </lineage>
</organism>
<feature type="region of interest" description="Disordered" evidence="1">
    <location>
        <begin position="406"/>
        <end position="483"/>
    </location>
</feature>
<evidence type="ECO:0000313" key="3">
    <source>
        <dbReference type="Proteomes" id="UP001230188"/>
    </source>
</evidence>
<feature type="compositionally biased region" description="Basic residues" evidence="1">
    <location>
        <begin position="629"/>
        <end position="642"/>
    </location>
</feature>
<dbReference type="GO" id="GO:0000045">
    <property type="term" value="P:autophagosome assembly"/>
    <property type="evidence" value="ECO:0007669"/>
    <property type="project" value="TreeGrafter"/>
</dbReference>
<dbReference type="GO" id="GO:0000423">
    <property type="term" value="P:mitophagy"/>
    <property type="evidence" value="ECO:0007669"/>
    <property type="project" value="TreeGrafter"/>
</dbReference>
<dbReference type="PANTHER" id="PTHR22874:SF1">
    <property type="entry name" value="ACTIVATING MOLECULE IN BECN1-REGULATED AUTOPHAGY PROTEIN 1"/>
    <property type="match status" value="1"/>
</dbReference>
<name>A0AAD7UGF1_9STRA</name>
<dbReference type="Proteomes" id="UP001230188">
    <property type="component" value="Unassembled WGS sequence"/>
</dbReference>
<dbReference type="InterPro" id="IPR036322">
    <property type="entry name" value="WD40_repeat_dom_sf"/>
</dbReference>
<sequence length="797" mass="86060">MQEASGDREGSVLSPRSVATKKVDGEFPQGATCSSPAAMECENADACGLAPASKEMPSFLPSLVIEVLGYPAALASMVACQAWRSHGERIFRSELRELRSACECKAEYLGLPATTKSTISIAFSPDQRRFASTHGDHTVKVVDFATSRVVATLRGHPRTPWTVKFHPFEPDIVASGCLGFEARIWRVSTERCASRTEFDRAIISLSFHPSGEFLAIAAGTYIYLWQYATGAPPQREFSHPHPIRCLRFLPSAAGAIIVGAANGLPVDARMQHRDADPTLQPADQQRQRATFQLMVCDFDLEAARRGALVGTPTSPARPPRAAPRNDDPPVLAPVVGAGRAISTEPRCVLRHALFYNDGGFDVAPCGTFLCSCAELWLPRDDDDDDDEDDDEDDDDADDDVVRAFSVAARPTTPSRAPPVREPPTSQASRWFAATTTSTPRRAPSTRGASPPAFGERRPAASWWRGPRDDASRRSQRRPRAVRVDVESVAPTGLCGAIMQPLFADDADDERPTRRARSVSSLDDAADERGTISSSESETTSPRRRRRVDAAPRELGVSALASLPARLTPGEQRRLRQQLVVQDQIQFSDSPLFSRRPSLPTPRRDDSPPPPWNLDSPLDSAASSDDGQPSRRRAPRSARRPRRLAALTAAPASPAVPGKYTPHLVVVSLVETTRNLVTGELEGKLLQATALDDHSFSGAGGESAGSDIVTSVKLSPTASLVLLGHSRGGDGTAGDGIPRVVSVIYRVGDMARINTRKEVGDDVNIARFHPVSGAGIVYGTKQGRICKITPARSHHHPA</sequence>
<dbReference type="InterPro" id="IPR001680">
    <property type="entry name" value="WD40_rpt"/>
</dbReference>
<feature type="compositionally biased region" description="Basic and acidic residues" evidence="1">
    <location>
        <begin position="1"/>
        <end position="10"/>
    </location>
</feature>
<accession>A0AAD7UGF1</accession>
<dbReference type="InterPro" id="IPR052596">
    <property type="entry name" value="AMBRA1_autophagy"/>
</dbReference>
<dbReference type="PANTHER" id="PTHR22874">
    <property type="entry name" value="ACTIVATING MOLECULE IN BECN1-REGULATED AUTOPHAGY PROTEIN 1"/>
    <property type="match status" value="1"/>
</dbReference>
<dbReference type="Pfam" id="PF00400">
    <property type="entry name" value="WD40"/>
    <property type="match status" value="1"/>
</dbReference>
<feature type="region of interest" description="Disordered" evidence="1">
    <location>
        <begin position="589"/>
        <end position="642"/>
    </location>
</feature>
<gene>
    <name evidence="2" type="ORF">CTAYLR_000191</name>
</gene>
<dbReference type="InterPro" id="IPR015943">
    <property type="entry name" value="WD40/YVTN_repeat-like_dom_sf"/>
</dbReference>
<dbReference type="SMART" id="SM00320">
    <property type="entry name" value="WD40"/>
    <property type="match status" value="4"/>
</dbReference>
<evidence type="ECO:0000313" key="2">
    <source>
        <dbReference type="EMBL" id="KAJ8603708.1"/>
    </source>
</evidence>
<dbReference type="AlphaFoldDB" id="A0AAD7UGF1"/>
<dbReference type="GO" id="GO:1990756">
    <property type="term" value="F:ubiquitin-like ligase-substrate adaptor activity"/>
    <property type="evidence" value="ECO:0007669"/>
    <property type="project" value="TreeGrafter"/>
</dbReference>
<evidence type="ECO:0000256" key="1">
    <source>
        <dbReference type="SAM" id="MobiDB-lite"/>
    </source>
</evidence>
<feature type="compositionally biased region" description="Low complexity" evidence="1">
    <location>
        <begin position="613"/>
        <end position="625"/>
    </location>
</feature>
<keyword evidence="3" id="KW-1185">Reference proteome</keyword>
<proteinExistence type="predicted"/>
<feature type="region of interest" description="Disordered" evidence="1">
    <location>
        <begin position="500"/>
        <end position="552"/>
    </location>
</feature>
<dbReference type="EMBL" id="JAQMWT010000344">
    <property type="protein sequence ID" value="KAJ8603708.1"/>
    <property type="molecule type" value="Genomic_DNA"/>
</dbReference>
<protein>
    <submittedName>
        <fullName evidence="2">Uncharacterized protein</fullName>
    </submittedName>
</protein>
<feature type="region of interest" description="Disordered" evidence="1">
    <location>
        <begin position="1"/>
        <end position="21"/>
    </location>
</feature>
<feature type="region of interest" description="Disordered" evidence="1">
    <location>
        <begin position="307"/>
        <end position="330"/>
    </location>
</feature>